<organism evidence="3 4">
    <name type="scientific">candidate division WWE3 bacterium CG06_land_8_20_14_3_00_42_16</name>
    <dbReference type="NCBI Taxonomy" id="1975083"/>
    <lineage>
        <taxon>Bacteria</taxon>
        <taxon>Katanobacteria</taxon>
    </lineage>
</organism>
<dbReference type="Gene3D" id="2.30.110.10">
    <property type="entry name" value="Electron Transport, Fmn-binding Protein, Chain A"/>
    <property type="match status" value="1"/>
</dbReference>
<keyword evidence="1" id="KW-0560">Oxidoreductase</keyword>
<dbReference type="InterPro" id="IPR012349">
    <property type="entry name" value="Split_barrel_FMN-bd"/>
</dbReference>
<dbReference type="AlphaFoldDB" id="A0A2M7AMI1"/>
<dbReference type="InterPro" id="IPR052019">
    <property type="entry name" value="F420H2_bilvrd_red/Heme_oxyg"/>
</dbReference>
<accession>A0A2M7AMI1</accession>
<reference evidence="4" key="1">
    <citation type="submission" date="2017-09" db="EMBL/GenBank/DDBJ databases">
        <title>Depth-based differentiation of microbial function through sediment-hosted aquifers and enrichment of novel symbionts in the deep terrestrial subsurface.</title>
        <authorList>
            <person name="Probst A.J."/>
            <person name="Ladd B."/>
            <person name="Jarett J.K."/>
            <person name="Geller-Mcgrath D.E."/>
            <person name="Sieber C.M.K."/>
            <person name="Emerson J.B."/>
            <person name="Anantharaman K."/>
            <person name="Thomas B.C."/>
            <person name="Malmstrom R."/>
            <person name="Stieglmeier M."/>
            <person name="Klingl A."/>
            <person name="Woyke T."/>
            <person name="Ryan C.M."/>
            <person name="Banfield J.F."/>
        </authorList>
    </citation>
    <scope>NUCLEOTIDE SEQUENCE [LARGE SCALE GENOMIC DNA]</scope>
</reference>
<name>A0A2M7AMI1_UNCKA</name>
<gene>
    <name evidence="3" type="ORF">COS81_03575</name>
</gene>
<dbReference type="SUPFAM" id="SSF50475">
    <property type="entry name" value="FMN-binding split barrel"/>
    <property type="match status" value="1"/>
</dbReference>
<dbReference type="EMBL" id="PEWD01000068">
    <property type="protein sequence ID" value="PIU68537.1"/>
    <property type="molecule type" value="Genomic_DNA"/>
</dbReference>
<evidence type="ECO:0000259" key="2">
    <source>
        <dbReference type="Pfam" id="PF01243"/>
    </source>
</evidence>
<dbReference type="Proteomes" id="UP000229916">
    <property type="component" value="Unassembled WGS sequence"/>
</dbReference>
<protein>
    <recommendedName>
        <fullName evidence="2">Pyridoxamine 5'-phosphate oxidase N-terminal domain-containing protein</fullName>
    </recommendedName>
</protein>
<dbReference type="PANTHER" id="PTHR35176:SF6">
    <property type="entry name" value="HEME OXYGENASE HI_0854-RELATED"/>
    <property type="match status" value="1"/>
</dbReference>
<evidence type="ECO:0000313" key="3">
    <source>
        <dbReference type="EMBL" id="PIU68537.1"/>
    </source>
</evidence>
<dbReference type="GO" id="GO:0005829">
    <property type="term" value="C:cytosol"/>
    <property type="evidence" value="ECO:0007669"/>
    <property type="project" value="TreeGrafter"/>
</dbReference>
<comment type="caution">
    <text evidence="3">The sequence shown here is derived from an EMBL/GenBank/DDBJ whole genome shotgun (WGS) entry which is preliminary data.</text>
</comment>
<dbReference type="PANTHER" id="PTHR35176">
    <property type="entry name" value="HEME OXYGENASE HI_0854-RELATED"/>
    <property type="match status" value="1"/>
</dbReference>
<evidence type="ECO:0000256" key="1">
    <source>
        <dbReference type="ARBA" id="ARBA00023002"/>
    </source>
</evidence>
<dbReference type="InterPro" id="IPR011576">
    <property type="entry name" value="Pyridox_Oxase_N"/>
</dbReference>
<evidence type="ECO:0000313" key="4">
    <source>
        <dbReference type="Proteomes" id="UP000229916"/>
    </source>
</evidence>
<dbReference type="GO" id="GO:0070967">
    <property type="term" value="F:coenzyme F420 binding"/>
    <property type="evidence" value="ECO:0007669"/>
    <property type="project" value="TreeGrafter"/>
</dbReference>
<proteinExistence type="predicted"/>
<dbReference type="Pfam" id="PF01243">
    <property type="entry name" value="PNPOx_N"/>
    <property type="match status" value="1"/>
</dbReference>
<feature type="domain" description="Pyridoxamine 5'-phosphate oxidase N-terminal" evidence="2">
    <location>
        <begin position="4"/>
        <end position="124"/>
    </location>
</feature>
<dbReference type="GO" id="GO:0016627">
    <property type="term" value="F:oxidoreductase activity, acting on the CH-CH group of donors"/>
    <property type="evidence" value="ECO:0007669"/>
    <property type="project" value="TreeGrafter"/>
</dbReference>
<sequence length="139" mass="15872">MTSKDVLEFLKKNDLCVLATASLEGKPEAAVLVYTIQNNFQMYVFTETNTRKYPNIKENNQVALVIGGLKNDPTVQLDGKVCALYGKEARAAKEYTLNIHPEWKDYFESPAGVWFRIAPFWLRYSDFGKQPPEIFETAI</sequence>